<keyword evidence="3" id="KW-1133">Transmembrane helix</keyword>
<proteinExistence type="predicted"/>
<feature type="transmembrane region" description="Helical" evidence="3">
    <location>
        <begin position="21"/>
        <end position="39"/>
    </location>
</feature>
<feature type="domain" description="Histidine kinase" evidence="4">
    <location>
        <begin position="195"/>
        <end position="296"/>
    </location>
</feature>
<dbReference type="PROSITE" id="PS50109">
    <property type="entry name" value="HIS_KIN"/>
    <property type="match status" value="1"/>
</dbReference>
<evidence type="ECO:0000259" key="4">
    <source>
        <dbReference type="PROSITE" id="PS50109"/>
    </source>
</evidence>
<dbReference type="Gene3D" id="1.10.287.130">
    <property type="match status" value="1"/>
</dbReference>
<dbReference type="InterPro" id="IPR003594">
    <property type="entry name" value="HATPase_dom"/>
</dbReference>
<dbReference type="OrthoDB" id="1677679at2"/>
<dbReference type="Proteomes" id="UP000430670">
    <property type="component" value="Unassembled WGS sequence"/>
</dbReference>
<dbReference type="GO" id="GO:0016301">
    <property type="term" value="F:kinase activity"/>
    <property type="evidence" value="ECO:0007669"/>
    <property type="project" value="UniProtKB-KW"/>
</dbReference>
<keyword evidence="3" id="KW-0812">Transmembrane</keyword>
<keyword evidence="6" id="KW-1185">Reference proteome</keyword>
<evidence type="ECO:0000256" key="2">
    <source>
        <dbReference type="ARBA" id="ARBA00023012"/>
    </source>
</evidence>
<dbReference type="Gene3D" id="3.30.565.10">
    <property type="entry name" value="Histidine kinase-like ATPase, C-terminal domain"/>
    <property type="match status" value="1"/>
</dbReference>
<dbReference type="Pfam" id="PF14501">
    <property type="entry name" value="HATPase_c_5"/>
    <property type="match status" value="1"/>
</dbReference>
<dbReference type="PANTHER" id="PTHR40448:SF1">
    <property type="entry name" value="TWO-COMPONENT SENSOR HISTIDINE KINASE"/>
    <property type="match status" value="1"/>
</dbReference>
<accession>A0A6I3SR35</accession>
<keyword evidence="2" id="KW-0902">Two-component regulatory system</keyword>
<feature type="transmembrane region" description="Helical" evidence="3">
    <location>
        <begin position="59"/>
        <end position="75"/>
    </location>
</feature>
<dbReference type="Pfam" id="PF14689">
    <property type="entry name" value="SPOB_a"/>
    <property type="match status" value="1"/>
</dbReference>
<evidence type="ECO:0000313" key="5">
    <source>
        <dbReference type="EMBL" id="MTV50547.1"/>
    </source>
</evidence>
<dbReference type="InterPro" id="IPR039506">
    <property type="entry name" value="SPOB_a"/>
</dbReference>
<reference evidence="5 6" key="1">
    <citation type="submission" date="2019-11" db="EMBL/GenBank/DDBJ databases">
        <title>Whole-genome sequence of a the green, strictly anaerobic photosynthetic bacterium Heliobacillus mobilis DSM 6151.</title>
        <authorList>
            <person name="Kyndt J.A."/>
            <person name="Meyer T.E."/>
        </authorList>
    </citation>
    <scope>NUCLEOTIDE SEQUENCE [LARGE SCALE GENOMIC DNA]</scope>
    <source>
        <strain evidence="5 6">DSM 6151</strain>
    </source>
</reference>
<dbReference type="SUPFAM" id="SSF55874">
    <property type="entry name" value="ATPase domain of HSP90 chaperone/DNA topoisomerase II/histidine kinase"/>
    <property type="match status" value="1"/>
</dbReference>
<keyword evidence="3" id="KW-0472">Membrane</keyword>
<gene>
    <name evidence="5" type="ORF">GJ688_16500</name>
</gene>
<dbReference type="RefSeq" id="WP_155477630.1">
    <property type="nucleotide sequence ID" value="NZ_WNKU01000028.1"/>
</dbReference>
<dbReference type="InterPro" id="IPR036890">
    <property type="entry name" value="HATPase_C_sf"/>
</dbReference>
<evidence type="ECO:0000313" key="6">
    <source>
        <dbReference type="Proteomes" id="UP000430670"/>
    </source>
</evidence>
<dbReference type="InterPro" id="IPR005467">
    <property type="entry name" value="His_kinase_dom"/>
</dbReference>
<dbReference type="GO" id="GO:0042802">
    <property type="term" value="F:identical protein binding"/>
    <property type="evidence" value="ECO:0007669"/>
    <property type="project" value="TreeGrafter"/>
</dbReference>
<dbReference type="EMBL" id="WNKU01000028">
    <property type="protein sequence ID" value="MTV50547.1"/>
    <property type="molecule type" value="Genomic_DNA"/>
</dbReference>
<dbReference type="AlphaFoldDB" id="A0A6I3SR35"/>
<dbReference type="InterPro" id="IPR032834">
    <property type="entry name" value="NatK-like_C"/>
</dbReference>
<keyword evidence="1" id="KW-0418">Kinase</keyword>
<dbReference type="GO" id="GO:0000160">
    <property type="term" value="P:phosphorelay signal transduction system"/>
    <property type="evidence" value="ECO:0007669"/>
    <property type="project" value="UniProtKB-KW"/>
</dbReference>
<dbReference type="PANTHER" id="PTHR40448">
    <property type="entry name" value="TWO-COMPONENT SENSOR HISTIDINE KINASE"/>
    <property type="match status" value="1"/>
</dbReference>
<keyword evidence="1" id="KW-0808">Transferase</keyword>
<protein>
    <submittedName>
        <fullName evidence="5">GHKL domain-containing protein</fullName>
    </submittedName>
</protein>
<evidence type="ECO:0000256" key="3">
    <source>
        <dbReference type="SAM" id="Phobius"/>
    </source>
</evidence>
<sequence>MQEKIKEIEKSKDEIKKLMQNAIGAIAVMLFMVIFVFGFDKNQGIILNENLSRLNLSKYGAYIILTLLLFVLYFLEEIKKIQEVLMEAIETTRQLESAHKIVEMYRINQHEFLNQLQVISGFIQLNKPEMALDYIKGYNIRFRNNLNVSHLARMDVAAILITKMTSELGESIDFKISIHDDLRHLAFTPSETVTVLGNLLQNAMEEVHKFAERNRKIEIDFFAKEKGSGFTVSNRGKIPEEILTKIFEQGFTTKDGKNSGVGLFLVSKTVQKRKGTLRVWNGDNRVHFQVWIPDQSNES</sequence>
<comment type="caution">
    <text evidence="5">The sequence shown here is derived from an EMBL/GenBank/DDBJ whole genome shotgun (WGS) entry which is preliminary data.</text>
</comment>
<dbReference type="SMART" id="SM00387">
    <property type="entry name" value="HATPase_c"/>
    <property type="match status" value="1"/>
</dbReference>
<name>A0A6I3SR35_HELMO</name>
<evidence type="ECO:0000256" key="1">
    <source>
        <dbReference type="ARBA" id="ARBA00022777"/>
    </source>
</evidence>
<organism evidence="5 6">
    <name type="scientific">Heliobacterium mobile</name>
    <name type="common">Heliobacillus mobilis</name>
    <dbReference type="NCBI Taxonomy" id="28064"/>
    <lineage>
        <taxon>Bacteria</taxon>
        <taxon>Bacillati</taxon>
        <taxon>Bacillota</taxon>
        <taxon>Clostridia</taxon>
        <taxon>Eubacteriales</taxon>
        <taxon>Heliobacteriaceae</taxon>
        <taxon>Heliobacterium</taxon>
    </lineage>
</organism>